<accession>A0A6L9XU29</accession>
<organism evidence="1 2">
    <name type="scientific">Leifsonia tongyongensis</name>
    <dbReference type="NCBI Taxonomy" id="1268043"/>
    <lineage>
        <taxon>Bacteria</taxon>
        <taxon>Bacillati</taxon>
        <taxon>Actinomycetota</taxon>
        <taxon>Actinomycetes</taxon>
        <taxon>Micrococcales</taxon>
        <taxon>Microbacteriaceae</taxon>
        <taxon>Leifsonia</taxon>
    </lineage>
</organism>
<keyword evidence="2" id="KW-1185">Reference proteome</keyword>
<comment type="caution">
    <text evidence="1">The sequence shown here is derived from an EMBL/GenBank/DDBJ whole genome shotgun (WGS) entry which is preliminary data.</text>
</comment>
<proteinExistence type="predicted"/>
<gene>
    <name evidence="1" type="ORF">G3T36_03410</name>
</gene>
<dbReference type="Proteomes" id="UP000474967">
    <property type="component" value="Unassembled WGS sequence"/>
</dbReference>
<dbReference type="RefSeq" id="WP_163287994.1">
    <property type="nucleotide sequence ID" value="NZ_JAAGWY010000001.1"/>
</dbReference>
<name>A0A6L9XU29_9MICO</name>
<evidence type="ECO:0000313" key="2">
    <source>
        <dbReference type="Proteomes" id="UP000474967"/>
    </source>
</evidence>
<sequence length="145" mass="13996">MPKIRKSTTLKAAAVALGVAGIVGLTVSSAASLNLSGGTIGAGTTVVAACQPAATPITVNFTSVYSATPTAGYTVASVNLGAIAAACQGQSLKVTLANSSNTQLIELTGTVPTTGSGPYTVSLSVPAGTPIPATSVVATSVVVYN</sequence>
<dbReference type="AlphaFoldDB" id="A0A6L9XU29"/>
<dbReference type="EMBL" id="JAAGWY010000001">
    <property type="protein sequence ID" value="NEN04911.1"/>
    <property type="molecule type" value="Genomic_DNA"/>
</dbReference>
<reference evidence="1 2" key="1">
    <citation type="journal article" date="2014" name="J. Microbiol.">
        <title>Diaminobutyricibacter tongyongensis gen. nov., sp. nov. and Homoserinibacter gongjuensis gen. nov., sp. nov. belong to the family Microbacteriaceae.</title>
        <authorList>
            <person name="Kim S.J."/>
            <person name="Ahn J.H."/>
            <person name="Weon H.Y."/>
            <person name="Hamada M."/>
            <person name="Suzuki K."/>
            <person name="Kwon S.W."/>
        </authorList>
    </citation>
    <scope>NUCLEOTIDE SEQUENCE [LARGE SCALE GENOMIC DNA]</scope>
    <source>
        <strain evidence="1 2">NBRC 108724</strain>
    </source>
</reference>
<protein>
    <submittedName>
        <fullName evidence="1">Uncharacterized protein</fullName>
    </submittedName>
</protein>
<evidence type="ECO:0000313" key="1">
    <source>
        <dbReference type="EMBL" id="NEN04911.1"/>
    </source>
</evidence>